<organism evidence="3">
    <name type="scientific">Absidia glauca</name>
    <name type="common">Pin mould</name>
    <dbReference type="NCBI Taxonomy" id="4829"/>
    <lineage>
        <taxon>Eukaryota</taxon>
        <taxon>Fungi</taxon>
        <taxon>Fungi incertae sedis</taxon>
        <taxon>Mucoromycota</taxon>
        <taxon>Mucoromycotina</taxon>
        <taxon>Mucoromycetes</taxon>
        <taxon>Mucorales</taxon>
        <taxon>Cunninghamellaceae</taxon>
        <taxon>Absidia</taxon>
    </lineage>
</organism>
<dbReference type="EMBL" id="LT550270">
    <property type="protein sequence ID" value="SAL95216.1"/>
    <property type="molecule type" value="Genomic_DNA"/>
</dbReference>
<gene>
    <name evidence="3" type="primary">ABSGL_00534.1 scaffold 832</name>
</gene>
<evidence type="ECO:0000313" key="3">
    <source>
        <dbReference type="EMBL" id="SAL95216.1"/>
    </source>
</evidence>
<proteinExistence type="predicted"/>
<dbReference type="GO" id="GO:0003677">
    <property type="term" value="F:DNA binding"/>
    <property type="evidence" value="ECO:0007669"/>
    <property type="project" value="InterPro"/>
</dbReference>
<dbReference type="InterPro" id="IPR038279">
    <property type="entry name" value="Ndc10_dom2_sf"/>
</dbReference>
<feature type="region of interest" description="Disordered" evidence="1">
    <location>
        <begin position="1"/>
        <end position="23"/>
    </location>
</feature>
<dbReference type="InterPro" id="IPR031872">
    <property type="entry name" value="NDC10_II"/>
</dbReference>
<feature type="compositionally biased region" description="Polar residues" evidence="1">
    <location>
        <begin position="8"/>
        <end position="23"/>
    </location>
</feature>
<evidence type="ECO:0000256" key="1">
    <source>
        <dbReference type="SAM" id="MobiDB-lite"/>
    </source>
</evidence>
<dbReference type="Gene3D" id="1.10.443.20">
    <property type="entry name" value="Centromere DNA-binding protein complex CBF3 subunit, domain 2"/>
    <property type="match status" value="1"/>
</dbReference>
<reference evidence="3" key="1">
    <citation type="submission" date="2016-04" db="EMBL/GenBank/DDBJ databases">
        <authorList>
            <person name="Evans L.H."/>
            <person name="Alamgir A."/>
            <person name="Owens N."/>
            <person name="Weber N.D."/>
            <person name="Virtaneva K."/>
            <person name="Barbian K."/>
            <person name="Babar A."/>
            <person name="Rosenke K."/>
        </authorList>
    </citation>
    <scope>NUCLEOTIDE SEQUENCE [LARGE SCALE GENOMIC DNA]</scope>
    <source>
        <strain evidence="3">CBS 101.48</strain>
    </source>
</reference>
<protein>
    <recommendedName>
        <fullName evidence="2">Ndc10 domain-containing protein</fullName>
    </recommendedName>
</protein>
<sequence>MVDIVGANENQTRPQGRWTNTMMNSPYLTNPLREMVRSMSGFPTNGRSFYFSHAALDPPTSLCKTLFPAIDEWHDRLAAKEHRLDNNNYIQPIVAVNAFVQVIMMIGETYTRLGVMMELRPCHPIWQHSFFSDSAYFSFKR</sequence>
<dbReference type="OrthoDB" id="120763at2759"/>
<dbReference type="Proteomes" id="UP000078561">
    <property type="component" value="Unassembled WGS sequence"/>
</dbReference>
<evidence type="ECO:0000313" key="4">
    <source>
        <dbReference type="Proteomes" id="UP000078561"/>
    </source>
</evidence>
<dbReference type="AlphaFoldDB" id="A0A168KQX4"/>
<dbReference type="Pfam" id="PF16787">
    <property type="entry name" value="NDC10_II"/>
    <property type="match status" value="1"/>
</dbReference>
<evidence type="ECO:0000259" key="2">
    <source>
        <dbReference type="Pfam" id="PF16787"/>
    </source>
</evidence>
<name>A0A168KQX4_ABSGL</name>
<dbReference type="InParanoid" id="A0A168KQX4"/>
<feature type="domain" description="Ndc10" evidence="2">
    <location>
        <begin position="5"/>
        <end position="136"/>
    </location>
</feature>
<accession>A0A168KQX4</accession>
<keyword evidence="4" id="KW-1185">Reference proteome</keyword>